<dbReference type="EMBL" id="JBHSIM010000048">
    <property type="protein sequence ID" value="MFC4835227.1"/>
    <property type="molecule type" value="Genomic_DNA"/>
</dbReference>
<name>A0ABV9RSP1_9PSEU</name>
<keyword evidence="2" id="KW-1185">Reference proteome</keyword>
<comment type="caution">
    <text evidence="1">The sequence shown here is derived from an EMBL/GenBank/DDBJ whole genome shotgun (WGS) entry which is preliminary data.</text>
</comment>
<dbReference type="RefSeq" id="WP_274186931.1">
    <property type="nucleotide sequence ID" value="NZ_BAABHN010000048.1"/>
</dbReference>
<sequence>MLLTDAEGRLPATCRAVDGLTTHLGPELRRELRALDVPRMAQA</sequence>
<accession>A0ABV9RSP1</accession>
<proteinExistence type="predicted"/>
<evidence type="ECO:0000313" key="2">
    <source>
        <dbReference type="Proteomes" id="UP001595909"/>
    </source>
</evidence>
<gene>
    <name evidence="1" type="ORF">ACFPEL_22655</name>
</gene>
<dbReference type="Proteomes" id="UP001595909">
    <property type="component" value="Unassembled WGS sequence"/>
</dbReference>
<organism evidence="1 2">
    <name type="scientific">Actinomycetospora chibensis</name>
    <dbReference type="NCBI Taxonomy" id="663606"/>
    <lineage>
        <taxon>Bacteria</taxon>
        <taxon>Bacillati</taxon>
        <taxon>Actinomycetota</taxon>
        <taxon>Actinomycetes</taxon>
        <taxon>Pseudonocardiales</taxon>
        <taxon>Pseudonocardiaceae</taxon>
        <taxon>Actinomycetospora</taxon>
    </lineage>
</organism>
<evidence type="ECO:0000313" key="1">
    <source>
        <dbReference type="EMBL" id="MFC4835227.1"/>
    </source>
</evidence>
<protein>
    <submittedName>
        <fullName evidence="1">Uncharacterized protein</fullName>
    </submittedName>
</protein>
<reference evidence="2" key="1">
    <citation type="journal article" date="2019" name="Int. J. Syst. Evol. Microbiol.">
        <title>The Global Catalogue of Microorganisms (GCM) 10K type strain sequencing project: providing services to taxonomists for standard genome sequencing and annotation.</title>
        <authorList>
            <consortium name="The Broad Institute Genomics Platform"/>
            <consortium name="The Broad Institute Genome Sequencing Center for Infectious Disease"/>
            <person name="Wu L."/>
            <person name="Ma J."/>
        </authorList>
    </citation>
    <scope>NUCLEOTIDE SEQUENCE [LARGE SCALE GENOMIC DNA]</scope>
    <source>
        <strain evidence="2">CCUG 50347</strain>
    </source>
</reference>